<dbReference type="OrthoDB" id="5358702at2759"/>
<dbReference type="eggNOG" id="ENOG502S6DV">
    <property type="taxonomic scope" value="Eukaryota"/>
</dbReference>
<dbReference type="SUPFAM" id="SSF48439">
    <property type="entry name" value="Protein prenylyltransferase"/>
    <property type="match status" value="1"/>
</dbReference>
<dbReference type="PANTHER" id="PTHR11129:SF3">
    <property type="entry name" value="PROTEIN PRENYLTRANSFERASE ALPHA SUBUNIT REPEAT-CONTAINING PROTEIN 1"/>
    <property type="match status" value="1"/>
</dbReference>
<evidence type="ECO:0000313" key="1">
    <source>
        <dbReference type="EMBL" id="EAW10099.1"/>
    </source>
</evidence>
<name>A1CGU4_ASPCL</name>
<dbReference type="GO" id="GO:0005737">
    <property type="term" value="C:cytoplasm"/>
    <property type="evidence" value="ECO:0007669"/>
    <property type="project" value="TreeGrafter"/>
</dbReference>
<dbReference type="KEGG" id="act:ACLA_045640"/>
<accession>A1CGU4</accession>
<dbReference type="OMA" id="MLLFDCE"/>
<protein>
    <submittedName>
        <fullName evidence="1">Uncharacterized protein</fullName>
    </submittedName>
</protein>
<dbReference type="Proteomes" id="UP000006701">
    <property type="component" value="Unassembled WGS sequence"/>
</dbReference>
<dbReference type="AlphaFoldDB" id="A1CGU4"/>
<dbReference type="HOGENOM" id="CLU_044597_2_0_1"/>
<reference evidence="1 2" key="1">
    <citation type="journal article" date="2008" name="PLoS Genet.">
        <title>Genomic islands in the pathogenic filamentous fungus Aspergillus fumigatus.</title>
        <authorList>
            <person name="Fedorova N.D."/>
            <person name="Khaldi N."/>
            <person name="Joardar V.S."/>
            <person name="Maiti R."/>
            <person name="Amedeo P."/>
            <person name="Anderson M.J."/>
            <person name="Crabtree J."/>
            <person name="Silva J.C."/>
            <person name="Badger J.H."/>
            <person name="Albarraq A."/>
            <person name="Angiuoli S."/>
            <person name="Bussey H."/>
            <person name="Bowyer P."/>
            <person name="Cotty P.J."/>
            <person name="Dyer P.S."/>
            <person name="Egan A."/>
            <person name="Galens K."/>
            <person name="Fraser-Liggett C.M."/>
            <person name="Haas B.J."/>
            <person name="Inman J.M."/>
            <person name="Kent R."/>
            <person name="Lemieux S."/>
            <person name="Malavazi I."/>
            <person name="Orvis J."/>
            <person name="Roemer T."/>
            <person name="Ronning C.M."/>
            <person name="Sundaram J.P."/>
            <person name="Sutton G."/>
            <person name="Turner G."/>
            <person name="Venter J.C."/>
            <person name="White O.R."/>
            <person name="Whitty B.R."/>
            <person name="Youngman P."/>
            <person name="Wolfe K.H."/>
            <person name="Goldman G.H."/>
            <person name="Wortman J.R."/>
            <person name="Jiang B."/>
            <person name="Denning D.W."/>
            <person name="Nierman W.C."/>
        </authorList>
    </citation>
    <scope>NUCLEOTIDE SEQUENCE [LARGE SCALE GENOMIC DNA]</scope>
    <source>
        <strain evidence="2">ATCC 1007 / CBS 513.65 / DSM 816 / NCTC 3887 / NRRL 1</strain>
    </source>
</reference>
<dbReference type="GeneID" id="4704150"/>
<dbReference type="VEuPathDB" id="FungiDB:ACLA_045640"/>
<gene>
    <name evidence="1" type="ORF">ACLA_045640</name>
</gene>
<sequence>MSAPANAYKELAHILQSRGDRTLEIEILPPDLGPLLQDGCSVGITKKYLVQAFVAARSIFFKHLGSVSNLRTPVVEGDATSYDDPSIASEIILLFDCEHLTACNWRKKQLDALIRRQDPQDSNDADRERLVRDLETERSLLTTYLCSPLHRHTKSPTLWQHRLWLLEHMLTIYSLDVPSQPLQTAPLQPKTPLNLEQKIYELFQVELTVVLRAGELHPRNYYAFSSMRQLHAAMAGKLDEIEDITDSASRLALAVTDRTLDWCLAHPTDISGWMFMLYLLEAIPDNNIHLNIIDKAVMFGLHVRWEGESLWTFVQLASRVLGVEEAVWEHLNTNQPLELIDFAQVNHERKNGLVTLQKSWKTWMARAKDCWTVDRPTGGIGATG</sequence>
<dbReference type="EMBL" id="DS027054">
    <property type="protein sequence ID" value="EAW10099.1"/>
    <property type="molecule type" value="Genomic_DNA"/>
</dbReference>
<dbReference type="Gene3D" id="1.25.40.120">
    <property type="entry name" value="Protein prenylyltransferase"/>
    <property type="match status" value="1"/>
</dbReference>
<evidence type="ECO:0000313" key="2">
    <source>
        <dbReference type="Proteomes" id="UP000006701"/>
    </source>
</evidence>
<proteinExistence type="predicted"/>
<dbReference type="RefSeq" id="XP_001271525.1">
    <property type="nucleotide sequence ID" value="XM_001271524.1"/>
</dbReference>
<dbReference type="PANTHER" id="PTHR11129">
    <property type="entry name" value="PROTEIN FARNESYLTRANSFERASE ALPHA SUBUNIT/RAB GERANYLGERANYL TRANSFERASE ALPHA SUBUNIT"/>
    <property type="match status" value="1"/>
</dbReference>
<organism evidence="1 2">
    <name type="scientific">Aspergillus clavatus (strain ATCC 1007 / CBS 513.65 / DSM 816 / NCTC 3887 / NRRL 1 / QM 1276 / 107)</name>
    <dbReference type="NCBI Taxonomy" id="344612"/>
    <lineage>
        <taxon>Eukaryota</taxon>
        <taxon>Fungi</taxon>
        <taxon>Dikarya</taxon>
        <taxon>Ascomycota</taxon>
        <taxon>Pezizomycotina</taxon>
        <taxon>Eurotiomycetes</taxon>
        <taxon>Eurotiomycetidae</taxon>
        <taxon>Eurotiales</taxon>
        <taxon>Aspergillaceae</taxon>
        <taxon>Aspergillus</taxon>
        <taxon>Aspergillus subgen. Fumigati</taxon>
    </lineage>
</organism>
<keyword evidence="2" id="KW-1185">Reference proteome</keyword>